<dbReference type="GO" id="GO:0004553">
    <property type="term" value="F:hydrolase activity, hydrolyzing O-glycosyl compounds"/>
    <property type="evidence" value="ECO:0007669"/>
    <property type="project" value="TreeGrafter"/>
</dbReference>
<dbReference type="SUPFAM" id="SSF48208">
    <property type="entry name" value="Six-hairpin glycosidases"/>
    <property type="match status" value="1"/>
</dbReference>
<evidence type="ECO:0000259" key="1">
    <source>
        <dbReference type="Pfam" id="PF00723"/>
    </source>
</evidence>
<dbReference type="OrthoDB" id="406733at2759"/>
<evidence type="ECO:0000313" key="3">
    <source>
        <dbReference type="EMBL" id="KAF5389662.1"/>
    </source>
</evidence>
<feature type="domain" description="GH15-like" evidence="1">
    <location>
        <begin position="268"/>
        <end position="651"/>
    </location>
</feature>
<accession>A0A8H5MD67</accession>
<dbReference type="PANTHER" id="PTHR31616">
    <property type="entry name" value="TREHALASE"/>
    <property type="match status" value="1"/>
</dbReference>
<dbReference type="InterPro" id="IPR012341">
    <property type="entry name" value="6hp_glycosidase-like_sf"/>
</dbReference>
<name>A0A8H5MD67_9AGAR</name>
<feature type="domain" description="Trehalase-like N-terminal" evidence="2">
    <location>
        <begin position="27"/>
        <end position="158"/>
    </location>
</feature>
<dbReference type="Proteomes" id="UP000518752">
    <property type="component" value="Unassembled WGS sequence"/>
</dbReference>
<evidence type="ECO:0000259" key="2">
    <source>
        <dbReference type="Pfam" id="PF19291"/>
    </source>
</evidence>
<evidence type="ECO:0000313" key="4">
    <source>
        <dbReference type="Proteomes" id="UP000518752"/>
    </source>
</evidence>
<dbReference type="Pfam" id="PF19291">
    <property type="entry name" value="TREH_N"/>
    <property type="match status" value="1"/>
</dbReference>
<evidence type="ECO:0008006" key="5">
    <source>
        <dbReference type="Google" id="ProtNLM"/>
    </source>
</evidence>
<dbReference type="InterPro" id="IPR045582">
    <property type="entry name" value="Trehalase-like_N"/>
</dbReference>
<gene>
    <name evidence="3" type="ORF">D9757_004099</name>
</gene>
<dbReference type="Gene3D" id="1.50.10.10">
    <property type="match status" value="1"/>
</dbReference>
<dbReference type="PANTHER" id="PTHR31616:SF0">
    <property type="entry name" value="GLUCAN 1,4-ALPHA-GLUCOSIDASE"/>
    <property type="match status" value="1"/>
</dbReference>
<dbReference type="InterPro" id="IPR008928">
    <property type="entry name" value="6-hairpin_glycosidase_sf"/>
</dbReference>
<dbReference type="EMBL" id="JAACJN010000021">
    <property type="protein sequence ID" value="KAF5389662.1"/>
    <property type="molecule type" value="Genomic_DNA"/>
</dbReference>
<dbReference type="InterPro" id="IPR011613">
    <property type="entry name" value="GH15-like"/>
</dbReference>
<dbReference type="Pfam" id="PF00723">
    <property type="entry name" value="Glyco_hydro_15"/>
    <property type="match status" value="1"/>
</dbReference>
<organism evidence="3 4">
    <name type="scientific">Collybiopsis confluens</name>
    <dbReference type="NCBI Taxonomy" id="2823264"/>
    <lineage>
        <taxon>Eukaryota</taxon>
        <taxon>Fungi</taxon>
        <taxon>Dikarya</taxon>
        <taxon>Basidiomycota</taxon>
        <taxon>Agaricomycotina</taxon>
        <taxon>Agaricomycetes</taxon>
        <taxon>Agaricomycetidae</taxon>
        <taxon>Agaricales</taxon>
        <taxon>Marasmiineae</taxon>
        <taxon>Omphalotaceae</taxon>
        <taxon>Collybiopsis</taxon>
    </lineage>
</organism>
<comment type="caution">
    <text evidence="3">The sequence shown here is derived from an EMBL/GenBank/DDBJ whole genome shotgun (WGS) entry which is preliminary data.</text>
</comment>
<dbReference type="GO" id="GO:0005975">
    <property type="term" value="P:carbohydrate metabolic process"/>
    <property type="evidence" value="ECO:0007669"/>
    <property type="project" value="InterPro"/>
</dbReference>
<dbReference type="AlphaFoldDB" id="A0A8H5MD67"/>
<keyword evidence="4" id="KW-1185">Reference proteome</keyword>
<reference evidence="3 4" key="1">
    <citation type="journal article" date="2020" name="ISME J.">
        <title>Uncovering the hidden diversity of litter-decomposition mechanisms in mushroom-forming fungi.</title>
        <authorList>
            <person name="Floudas D."/>
            <person name="Bentzer J."/>
            <person name="Ahren D."/>
            <person name="Johansson T."/>
            <person name="Persson P."/>
            <person name="Tunlid A."/>
        </authorList>
    </citation>
    <scope>NUCLEOTIDE SEQUENCE [LARGE SCALE GENOMIC DNA]</scope>
    <source>
        <strain evidence="3 4">CBS 406.79</strain>
    </source>
</reference>
<proteinExistence type="predicted"/>
<sequence>MQPPPSSDRDYIAIADHGLQNFELTWSRIGNLHTAALISIDGSVESYCYPNFDSPSVFARILDKDKGGHFSITPTVSFSTKQNYLPSSNVLQTKFLNEKGAEGITTKPLLHWLIRRVEVIRGSMPLLMQCAPAFDYARASHQTSIASDTTCVQYQQQKAIFTSDALTLDLRYVTASLLDNVQPPEITLNLLDLSSKGHKGLAVSSEMTLHEGQVITFVFREPPTPSVAQTHLAADPHLTKELVNGLFFSTNKYWNDWIRNSTYGGSWKEAVHRSALALKLLVYEPTGAVVASPTFSLPEYIGGTRNWDYRATWIRDSSFVYYALIRLGFTHEANGFIDFIFERLRDRNPDGSIQIMYTIHGGKELQEIELTHLDGHKGSKPDWKRRCRSSSTGQLDISDSRYQSHGVQDIYGEFQKFGKPLAYDDWVLVRELVDYVVANRKEPDLSIWEVRNKKRNFTYSKVMMWVAIDRGLRLADKRSLPCPKRDVWLQARDELYEEIMAKAWDKEHQHFGQSYEDTDLLDSAVLIMPLVFFMQASDPRFVSTLKQILKTPERGGLTSNNLVYRYDVKKTDDGVGGEEGTFGLCTLWCVEALTRAGQYDPTMLRRSVSMFEDFLLYLNHVGLCTEEISEAGEGLGNAVQGFTHVTLISAAYNLSRTLGYIGGRK</sequence>
<protein>
    <recommendedName>
        <fullName evidence="5">Glycoside hydrolase family 15 protein</fullName>
    </recommendedName>
</protein>